<evidence type="ECO:0000313" key="2">
    <source>
        <dbReference type="Proteomes" id="UP001056120"/>
    </source>
</evidence>
<protein>
    <submittedName>
        <fullName evidence="1">Uncharacterized protein</fullName>
    </submittedName>
</protein>
<gene>
    <name evidence="1" type="ORF">L1987_08647</name>
</gene>
<sequence length="152" mass="17664">MNRIAYLAKKNRVTASRVSQKFPPNSNEAKKNQCGSKITIRELISKVQKESELEKATGTIARNHSYASLIHSSWQKVSFKEKIWEYVLEKYDIPDASKRWVLKSIGQSYKKNDDPNQELPTLTQLFERTRKRTDGRSYVDTYNDTSMKITTL</sequence>
<proteinExistence type="predicted"/>
<dbReference type="EMBL" id="CM042020">
    <property type="protein sequence ID" value="KAI3821090.1"/>
    <property type="molecule type" value="Genomic_DNA"/>
</dbReference>
<evidence type="ECO:0000313" key="1">
    <source>
        <dbReference type="EMBL" id="KAI3821090.1"/>
    </source>
</evidence>
<dbReference type="Proteomes" id="UP001056120">
    <property type="component" value="Linkage Group LG03"/>
</dbReference>
<organism evidence="1 2">
    <name type="scientific">Smallanthus sonchifolius</name>
    <dbReference type="NCBI Taxonomy" id="185202"/>
    <lineage>
        <taxon>Eukaryota</taxon>
        <taxon>Viridiplantae</taxon>
        <taxon>Streptophyta</taxon>
        <taxon>Embryophyta</taxon>
        <taxon>Tracheophyta</taxon>
        <taxon>Spermatophyta</taxon>
        <taxon>Magnoliopsida</taxon>
        <taxon>eudicotyledons</taxon>
        <taxon>Gunneridae</taxon>
        <taxon>Pentapetalae</taxon>
        <taxon>asterids</taxon>
        <taxon>campanulids</taxon>
        <taxon>Asterales</taxon>
        <taxon>Asteraceae</taxon>
        <taxon>Asteroideae</taxon>
        <taxon>Heliantheae alliance</taxon>
        <taxon>Millerieae</taxon>
        <taxon>Smallanthus</taxon>
    </lineage>
</organism>
<reference evidence="1 2" key="2">
    <citation type="journal article" date="2022" name="Mol. Ecol. Resour.">
        <title>The genomes of chicory, endive, great burdock and yacon provide insights into Asteraceae paleo-polyploidization history and plant inulin production.</title>
        <authorList>
            <person name="Fan W."/>
            <person name="Wang S."/>
            <person name="Wang H."/>
            <person name="Wang A."/>
            <person name="Jiang F."/>
            <person name="Liu H."/>
            <person name="Zhao H."/>
            <person name="Xu D."/>
            <person name="Zhang Y."/>
        </authorList>
    </citation>
    <scope>NUCLEOTIDE SEQUENCE [LARGE SCALE GENOMIC DNA]</scope>
    <source>
        <strain evidence="2">cv. Yunnan</strain>
        <tissue evidence="1">Leaves</tissue>
    </source>
</reference>
<accession>A0ACB9JNG0</accession>
<keyword evidence="2" id="KW-1185">Reference proteome</keyword>
<name>A0ACB9JNG0_9ASTR</name>
<comment type="caution">
    <text evidence="1">The sequence shown here is derived from an EMBL/GenBank/DDBJ whole genome shotgun (WGS) entry which is preliminary data.</text>
</comment>
<reference evidence="2" key="1">
    <citation type="journal article" date="2022" name="Mol. Ecol. Resour.">
        <title>The genomes of chicory, endive, great burdock and yacon provide insights into Asteraceae palaeo-polyploidization history and plant inulin production.</title>
        <authorList>
            <person name="Fan W."/>
            <person name="Wang S."/>
            <person name="Wang H."/>
            <person name="Wang A."/>
            <person name="Jiang F."/>
            <person name="Liu H."/>
            <person name="Zhao H."/>
            <person name="Xu D."/>
            <person name="Zhang Y."/>
        </authorList>
    </citation>
    <scope>NUCLEOTIDE SEQUENCE [LARGE SCALE GENOMIC DNA]</scope>
    <source>
        <strain evidence="2">cv. Yunnan</strain>
    </source>
</reference>